<keyword evidence="1" id="KW-0472">Membrane</keyword>
<keyword evidence="1" id="KW-1133">Transmembrane helix</keyword>
<feature type="transmembrane region" description="Helical" evidence="1">
    <location>
        <begin position="580"/>
        <end position="600"/>
    </location>
</feature>
<feature type="signal peptide" evidence="2">
    <location>
        <begin position="1"/>
        <end position="22"/>
    </location>
</feature>
<evidence type="ECO:0000256" key="2">
    <source>
        <dbReference type="SAM" id="SignalP"/>
    </source>
</evidence>
<feature type="transmembrane region" description="Helical" evidence="1">
    <location>
        <begin position="839"/>
        <end position="863"/>
    </location>
</feature>
<keyword evidence="2" id="KW-0732">Signal</keyword>
<name>A0A818F119_9BILA</name>
<dbReference type="AlphaFoldDB" id="A0A818F119"/>
<gene>
    <name evidence="3" type="ORF">GRG538_LOCUS15333</name>
</gene>
<dbReference type="EMBL" id="CAJNYT010002373">
    <property type="protein sequence ID" value="CAF3466513.1"/>
    <property type="molecule type" value="Genomic_DNA"/>
</dbReference>
<protein>
    <recommendedName>
        <fullName evidence="5">Tyrosine-protein kinase ephrin type A/B receptor-like domain-containing protein</fullName>
    </recommendedName>
</protein>
<reference evidence="3" key="1">
    <citation type="submission" date="2021-02" db="EMBL/GenBank/DDBJ databases">
        <authorList>
            <person name="Nowell W R."/>
        </authorList>
    </citation>
    <scope>NUCLEOTIDE SEQUENCE</scope>
</reference>
<keyword evidence="1" id="KW-0812">Transmembrane</keyword>
<evidence type="ECO:0000313" key="3">
    <source>
        <dbReference type="EMBL" id="CAF3466513.1"/>
    </source>
</evidence>
<feature type="chain" id="PRO_5032796024" description="Tyrosine-protein kinase ephrin type A/B receptor-like domain-containing protein" evidence="2">
    <location>
        <begin position="23"/>
        <end position="914"/>
    </location>
</feature>
<feature type="transmembrane region" description="Helical" evidence="1">
    <location>
        <begin position="529"/>
        <end position="554"/>
    </location>
</feature>
<evidence type="ECO:0000313" key="4">
    <source>
        <dbReference type="Proteomes" id="UP000663872"/>
    </source>
</evidence>
<evidence type="ECO:0000256" key="1">
    <source>
        <dbReference type="SAM" id="Phobius"/>
    </source>
</evidence>
<accession>A0A818F119</accession>
<sequence>MKYIHCMIICFLLLLYVDRVKSICTRDRTDYDAYGVKVAMNEIFLVQAHNDKDPPNFFIQFAPYNSTQNSSKCSIHYPDDLQNYVYTVAVGKKPNQNQVQFFFAGEVLNTDNGTFIGVAKYNLTNDVSNSSNFCATGFSYSTQYLPNYAHQEYYIIGVEPKGLLVYGFANDFIFIFDSQNVSTFKSWNSSLTWPNVSFTPHAVDISDNFGVVAGFIKNDPNGRVKFSPIIYLLNFNSSNHHPIVVDQHVPYATPGTWQDLLINDDADIYSAKYSMSISINSRGYVLVGMQFINRVFLFSVNINNPISLVNISRNTNGRSLGNGKSVAWLDNGSMAAIIVNTYSLAYEWISSSIYFYDMRLNNYSSKSSPLSVFPNYHQSLPRNFRSVLLNIVSSPTSLALMDDFGSLLIFNPTPPGYYPSILETTSVPTITFAKTCLPGMYKDQYGIHDCILCPTGTRASVDTTTECMPCAPESLCSLGAVDELPRSVLKNTVQVIAYPKSPESTMFEEILINNMFHIGSGHCLIISPLFWSLVVAGIAILTLILIGVLHFCVLHPGSTRVKKRIQWTFKKIDMIREGELWMGGLASLSLMVLLCFAYAFSNAYLKQYPIETSSDSYFACDRSIRNAKFQTSLYSLAIPGADAEEEMFHILDGQEFTLNVDFINTLINCDVVSLKTLLGTTWSTFRWSTCDNINSTLSLSILLPVEHTSIEITLADVGIISALRIGLSGQKNEKEFYYLRELNSFQSFSKNGSILAHALPLAVSVTKVINVTVPMQGEKSNYTGIYILTYWDDLNNLFLSQDQYVKLTSTKTVLTVVITETPYYVKNVQQPIVRQAQLIFHNILFTVVCFEIFGLIFIMYKLIIEPLYHLIYRIFSSRCKRYQANNQKVNYDHKYMDTISNTESTLEQPIRHKF</sequence>
<evidence type="ECO:0008006" key="5">
    <source>
        <dbReference type="Google" id="ProtNLM"/>
    </source>
</evidence>
<dbReference type="Proteomes" id="UP000663872">
    <property type="component" value="Unassembled WGS sequence"/>
</dbReference>
<comment type="caution">
    <text evidence="3">The sequence shown here is derived from an EMBL/GenBank/DDBJ whole genome shotgun (WGS) entry which is preliminary data.</text>
</comment>
<organism evidence="3 4">
    <name type="scientific">Rotaria socialis</name>
    <dbReference type="NCBI Taxonomy" id="392032"/>
    <lineage>
        <taxon>Eukaryota</taxon>
        <taxon>Metazoa</taxon>
        <taxon>Spiralia</taxon>
        <taxon>Gnathifera</taxon>
        <taxon>Rotifera</taxon>
        <taxon>Eurotatoria</taxon>
        <taxon>Bdelloidea</taxon>
        <taxon>Philodinida</taxon>
        <taxon>Philodinidae</taxon>
        <taxon>Rotaria</taxon>
    </lineage>
</organism>
<proteinExistence type="predicted"/>